<accession>A0A0S3R1F3</accession>
<sequence>MRQKYREAKNTGNLAFSDLACAGFLVTKEGDFLELMDQPLLDSTIVPGEPGGVYNVGILKQGVVQGVEQIEVGFEHSIFPKKHTFLVELVASAVPKGRVF</sequence>
<organism evidence="1 2">
    <name type="scientific">Vigna angularis var. angularis</name>
    <dbReference type="NCBI Taxonomy" id="157739"/>
    <lineage>
        <taxon>Eukaryota</taxon>
        <taxon>Viridiplantae</taxon>
        <taxon>Streptophyta</taxon>
        <taxon>Embryophyta</taxon>
        <taxon>Tracheophyta</taxon>
        <taxon>Spermatophyta</taxon>
        <taxon>Magnoliopsida</taxon>
        <taxon>eudicotyledons</taxon>
        <taxon>Gunneridae</taxon>
        <taxon>Pentapetalae</taxon>
        <taxon>rosids</taxon>
        <taxon>fabids</taxon>
        <taxon>Fabales</taxon>
        <taxon>Fabaceae</taxon>
        <taxon>Papilionoideae</taxon>
        <taxon>50 kb inversion clade</taxon>
        <taxon>NPAAA clade</taxon>
        <taxon>indigoferoid/millettioid clade</taxon>
        <taxon>Phaseoleae</taxon>
        <taxon>Vigna</taxon>
    </lineage>
</organism>
<gene>
    <name evidence="1" type="primary">Vigan.01G207600</name>
    <name evidence="1" type="ORF">VIGAN_01207600</name>
</gene>
<evidence type="ECO:0000313" key="1">
    <source>
        <dbReference type="EMBL" id="BAT74412.1"/>
    </source>
</evidence>
<dbReference type="Proteomes" id="UP000291084">
    <property type="component" value="Chromosome 1"/>
</dbReference>
<name>A0A0S3R1F3_PHAAN</name>
<reference evidence="1 2" key="1">
    <citation type="journal article" date="2015" name="Sci. Rep.">
        <title>The power of single molecule real-time sequencing technology in the de novo assembly of a eukaryotic genome.</title>
        <authorList>
            <person name="Sakai H."/>
            <person name="Naito K."/>
            <person name="Ogiso-Tanaka E."/>
            <person name="Takahashi Y."/>
            <person name="Iseki K."/>
            <person name="Muto C."/>
            <person name="Satou K."/>
            <person name="Teruya K."/>
            <person name="Shiroma A."/>
            <person name="Shimoji M."/>
            <person name="Hirano T."/>
            <person name="Itoh T."/>
            <person name="Kaga A."/>
            <person name="Tomooka N."/>
        </authorList>
    </citation>
    <scope>NUCLEOTIDE SEQUENCE [LARGE SCALE GENOMIC DNA]</scope>
    <source>
        <strain evidence="2">cv. Shumari</strain>
    </source>
</reference>
<proteinExistence type="predicted"/>
<protein>
    <submittedName>
        <fullName evidence="1">Uncharacterized protein</fullName>
    </submittedName>
</protein>
<keyword evidence="2" id="KW-1185">Reference proteome</keyword>
<dbReference type="AlphaFoldDB" id="A0A0S3R1F3"/>
<dbReference type="EMBL" id="AP015034">
    <property type="protein sequence ID" value="BAT74412.1"/>
    <property type="molecule type" value="Genomic_DNA"/>
</dbReference>
<evidence type="ECO:0000313" key="2">
    <source>
        <dbReference type="Proteomes" id="UP000291084"/>
    </source>
</evidence>